<comment type="caution">
    <text evidence="2">The sequence shown here is derived from an EMBL/GenBank/DDBJ whole genome shotgun (WGS) entry which is preliminary data.</text>
</comment>
<proteinExistence type="predicted"/>
<evidence type="ECO:0000313" key="3">
    <source>
        <dbReference type="Proteomes" id="UP000324800"/>
    </source>
</evidence>
<dbReference type="Proteomes" id="UP000324800">
    <property type="component" value="Unassembled WGS sequence"/>
</dbReference>
<dbReference type="AlphaFoldDB" id="A0A5J4WI43"/>
<dbReference type="EMBL" id="SNRW01001863">
    <property type="protein sequence ID" value="KAA6394734.1"/>
    <property type="molecule type" value="Genomic_DNA"/>
</dbReference>
<sequence length="325" mass="36574">MMVLYMLQRKVLLMLILLILRIQALIKVPLQLPERVQKKNPNPVESADLNLNGFMSFGRFFQFDCYWRYYCFGDAKEVVAQGVQSGDSKCDNSEVYDADGYNKLFGAVVLEVVKEEGYEIGGKFDEEQEEDYDAYKFDGDSAVSGVAYINGYSPNYYFLIGASGANQKEEEEPPEYEGELQEIFVDIAEDVVAVFEVVIDDKSVIYCFIVESGVRFFCVNEAFLLALILASAAYYNSSVPNKRTTSLLRPDWDNNRHNKTNACDTATCSSLLNESYSSSSSSSEIAISIILLNINSAFRDPSEHYPIDIPSNNKHNNEVDGCCYC</sequence>
<keyword evidence="1" id="KW-0732">Signal</keyword>
<evidence type="ECO:0000256" key="1">
    <source>
        <dbReference type="SAM" id="SignalP"/>
    </source>
</evidence>
<feature type="signal peptide" evidence="1">
    <location>
        <begin position="1"/>
        <end position="24"/>
    </location>
</feature>
<name>A0A5J4WI43_9EUKA</name>
<organism evidence="2 3">
    <name type="scientific">Streblomastix strix</name>
    <dbReference type="NCBI Taxonomy" id="222440"/>
    <lineage>
        <taxon>Eukaryota</taxon>
        <taxon>Metamonada</taxon>
        <taxon>Preaxostyla</taxon>
        <taxon>Oxymonadida</taxon>
        <taxon>Streblomastigidae</taxon>
        <taxon>Streblomastix</taxon>
    </lineage>
</organism>
<protein>
    <submittedName>
        <fullName evidence="2">Uncharacterized protein</fullName>
    </submittedName>
</protein>
<evidence type="ECO:0000313" key="2">
    <source>
        <dbReference type="EMBL" id="KAA6394734.1"/>
    </source>
</evidence>
<accession>A0A5J4WI43</accession>
<reference evidence="2 3" key="1">
    <citation type="submission" date="2019-03" db="EMBL/GenBank/DDBJ databases">
        <title>Single cell metagenomics reveals metabolic interactions within the superorganism composed of flagellate Streblomastix strix and complex community of Bacteroidetes bacteria on its surface.</title>
        <authorList>
            <person name="Treitli S.C."/>
            <person name="Kolisko M."/>
            <person name="Husnik F."/>
            <person name="Keeling P."/>
            <person name="Hampl V."/>
        </authorList>
    </citation>
    <scope>NUCLEOTIDE SEQUENCE [LARGE SCALE GENOMIC DNA]</scope>
    <source>
        <strain evidence="2">ST1C</strain>
    </source>
</reference>
<feature type="chain" id="PRO_5023935756" evidence="1">
    <location>
        <begin position="25"/>
        <end position="325"/>
    </location>
</feature>
<gene>
    <name evidence="2" type="ORF">EZS28_009739</name>
</gene>